<evidence type="ECO:0000256" key="3">
    <source>
        <dbReference type="ARBA" id="ARBA00022729"/>
    </source>
</evidence>
<keyword evidence="8" id="KW-0325">Glycoprotein</keyword>
<keyword evidence="5" id="KW-1133">Transmembrane helix</keyword>
<dbReference type="AlphaFoldDB" id="A0A132AJ11"/>
<organism evidence="10 11">
    <name type="scientific">Sarcoptes scabiei</name>
    <name type="common">Itch mite</name>
    <name type="synonym">Acarus scabiei</name>
    <dbReference type="NCBI Taxonomy" id="52283"/>
    <lineage>
        <taxon>Eukaryota</taxon>
        <taxon>Metazoa</taxon>
        <taxon>Ecdysozoa</taxon>
        <taxon>Arthropoda</taxon>
        <taxon>Chelicerata</taxon>
        <taxon>Arachnida</taxon>
        <taxon>Acari</taxon>
        <taxon>Acariformes</taxon>
        <taxon>Sarcoptiformes</taxon>
        <taxon>Astigmata</taxon>
        <taxon>Psoroptidia</taxon>
        <taxon>Sarcoptoidea</taxon>
        <taxon>Sarcoptidae</taxon>
        <taxon>Sarcoptinae</taxon>
        <taxon>Sarcoptes</taxon>
    </lineage>
</organism>
<dbReference type="PANTHER" id="PTHR46708">
    <property type="entry name" value="TENASCIN"/>
    <property type="match status" value="1"/>
</dbReference>
<dbReference type="GO" id="GO:0016020">
    <property type="term" value="C:membrane"/>
    <property type="evidence" value="ECO:0007669"/>
    <property type="project" value="UniProtKB-SubCell"/>
</dbReference>
<comment type="subcellular location">
    <subcellularLocation>
        <location evidence="1">Membrane</location>
        <topology evidence="1">Single-pass type I membrane protein</topology>
    </subcellularLocation>
</comment>
<evidence type="ECO:0000256" key="1">
    <source>
        <dbReference type="ARBA" id="ARBA00004479"/>
    </source>
</evidence>
<evidence type="ECO:0000256" key="6">
    <source>
        <dbReference type="ARBA" id="ARBA00023136"/>
    </source>
</evidence>
<dbReference type="InterPro" id="IPR036179">
    <property type="entry name" value="Ig-like_dom_sf"/>
</dbReference>
<dbReference type="PANTHER" id="PTHR46708:SF2">
    <property type="entry name" value="FIBRONECTIN TYPE-III DOMAIN-CONTAINING PROTEIN"/>
    <property type="match status" value="1"/>
</dbReference>
<dbReference type="InterPro" id="IPR013783">
    <property type="entry name" value="Ig-like_fold"/>
</dbReference>
<dbReference type="Pfam" id="PF09240">
    <property type="entry name" value="IL6Ra-bind"/>
    <property type="match status" value="1"/>
</dbReference>
<evidence type="ECO:0000256" key="4">
    <source>
        <dbReference type="ARBA" id="ARBA00022737"/>
    </source>
</evidence>
<dbReference type="EMBL" id="JXLN01016100">
    <property type="protein sequence ID" value="KPM10951.1"/>
    <property type="molecule type" value="Genomic_DNA"/>
</dbReference>
<reference evidence="10 11" key="1">
    <citation type="journal article" date="2015" name="Parasit. Vectors">
        <title>Draft genome of the scabies mite.</title>
        <authorList>
            <person name="Rider S.D.Jr."/>
            <person name="Morgan M.S."/>
            <person name="Arlian L.G."/>
        </authorList>
    </citation>
    <scope>NUCLEOTIDE SEQUENCE [LARGE SCALE GENOMIC DNA]</scope>
    <source>
        <strain evidence="10">Arlian Lab</strain>
    </source>
</reference>
<evidence type="ECO:0000256" key="5">
    <source>
        <dbReference type="ARBA" id="ARBA00022989"/>
    </source>
</evidence>
<name>A0A132AJ11_SARSC</name>
<evidence type="ECO:0000313" key="11">
    <source>
        <dbReference type="Proteomes" id="UP000616769"/>
    </source>
</evidence>
<dbReference type="Proteomes" id="UP000616769">
    <property type="component" value="Unassembled WGS sequence"/>
</dbReference>
<keyword evidence="4" id="KW-0677">Repeat</keyword>
<evidence type="ECO:0000259" key="9">
    <source>
        <dbReference type="PROSITE" id="PS50853"/>
    </source>
</evidence>
<evidence type="ECO:0000256" key="2">
    <source>
        <dbReference type="ARBA" id="ARBA00022692"/>
    </source>
</evidence>
<dbReference type="CDD" id="cd00063">
    <property type="entry name" value="FN3"/>
    <property type="match status" value="3"/>
</dbReference>
<feature type="domain" description="Fibronectin type-III" evidence="9">
    <location>
        <begin position="526"/>
        <end position="627"/>
    </location>
</feature>
<dbReference type="PROSITE" id="PS50853">
    <property type="entry name" value="FN3"/>
    <property type="match status" value="2"/>
</dbReference>
<dbReference type="InterPro" id="IPR036116">
    <property type="entry name" value="FN3_sf"/>
</dbReference>
<gene>
    <name evidence="10" type="ORF">QR98_0095160</name>
</gene>
<dbReference type="Pfam" id="PF00041">
    <property type="entry name" value="fn3"/>
    <property type="match status" value="2"/>
</dbReference>
<comment type="caution">
    <text evidence="10">The sequence shown here is derived from an EMBL/GenBank/DDBJ whole genome shotgun (WGS) entry which is preliminary data.</text>
</comment>
<dbReference type="InterPro" id="IPR050991">
    <property type="entry name" value="ECM_Regulatory_Proteins"/>
</dbReference>
<dbReference type="SUPFAM" id="SSF49265">
    <property type="entry name" value="Fibronectin type III"/>
    <property type="match status" value="3"/>
</dbReference>
<protein>
    <submittedName>
        <fullName evidence="10">Cytokine receptor-like protein</fullName>
    </submittedName>
</protein>
<dbReference type="VEuPathDB" id="VectorBase:SSCA009584"/>
<dbReference type="SMART" id="SM00060">
    <property type="entry name" value="FN3"/>
    <property type="match status" value="4"/>
</dbReference>
<keyword evidence="3" id="KW-0732">Signal</keyword>
<proteinExistence type="predicted"/>
<dbReference type="Gene3D" id="2.60.40.10">
    <property type="entry name" value="Immunoglobulins"/>
    <property type="match status" value="6"/>
</dbReference>
<dbReference type="InterPro" id="IPR003961">
    <property type="entry name" value="FN3_dom"/>
</dbReference>
<feature type="domain" description="Fibronectin type-III" evidence="9">
    <location>
        <begin position="338"/>
        <end position="442"/>
    </location>
</feature>
<dbReference type="SUPFAM" id="SSF48726">
    <property type="entry name" value="Immunoglobulin"/>
    <property type="match status" value="1"/>
</dbReference>
<keyword evidence="7 10" id="KW-0675">Receptor</keyword>
<dbReference type="OrthoDB" id="6513570at2759"/>
<evidence type="ECO:0000313" key="10">
    <source>
        <dbReference type="EMBL" id="KPM10951.1"/>
    </source>
</evidence>
<dbReference type="InterPro" id="IPR015321">
    <property type="entry name" value="TypeI_recpt_CBD"/>
</dbReference>
<sequence length="635" mass="73722">MVSLASRVLCLRLMMIMVKACLYSEEYGVLQPEVAYVEVGHELVFNCSLMKKYVDDGEIIVSEVFFTQNEVAIDSKYRHKIDDYTVQLKIPNASLTENGVYSCKFNTIDQKTKSICYSDAYIGFKPLKVQSFKCIYFYRQKLFCSWTKPINPIPNTQYSLFHYFEGLESEKKPCGNATIDEENNQQSCFWDHNTSHVIPLHTDKYYLILYGQNVFGITDQPFEYSLTSIVSLPPPRKFQFNKGLLQWIAPENVRLDEKLKNILVYKILVIDQNDQIVKVVNYSSHQNDYHNHSNESTRQPLNFFEFYEIHDLKPNTNYTLNITCKVNDPSNENWSKMASIKITTEAEDISATSVLVHWKLACEAQHAIIDKFHIPYCSKPNQCRTAYADKNTNQYLITDLEPHTTYNITVTSPQSIYKATHIRVKTEYGMPSTPEDFTVELIGKDFNLKWISPESSTIVQHYRLEMIGPQSLTSEFKIKTDFCVNQSCHFEIENKKKLKPYTEYSFFLSACNKHCSEKILQVYRTKPSNPGLMLSPTLTVVDEKLRVHLKPPADPNGPIDSYHVKIYEGTKLYLQNRVEGHRSYVDVNFNTCELLKNNKKYYISVKASNIHDNFELSDQLTFEVEKNTVKSLDWF</sequence>
<keyword evidence="2" id="KW-0812">Transmembrane</keyword>
<accession>A0A132AJ11</accession>
<keyword evidence="6" id="KW-0472">Membrane</keyword>
<evidence type="ECO:0000256" key="7">
    <source>
        <dbReference type="ARBA" id="ARBA00023170"/>
    </source>
</evidence>
<evidence type="ECO:0000256" key="8">
    <source>
        <dbReference type="ARBA" id="ARBA00023180"/>
    </source>
</evidence>